<feature type="region of interest" description="Disordered" evidence="2">
    <location>
        <begin position="511"/>
        <end position="606"/>
    </location>
</feature>
<accession>A0A166UNT5</accession>
<evidence type="ECO:0000256" key="1">
    <source>
        <dbReference type="ARBA" id="ARBA00006133"/>
    </source>
</evidence>
<dbReference type="GO" id="GO:0051083">
    <property type="term" value="P:'de novo' cotranslational protein folding"/>
    <property type="evidence" value="ECO:0007669"/>
    <property type="project" value="TreeGrafter"/>
</dbReference>
<dbReference type="InterPro" id="IPR038528">
    <property type="entry name" value="TEL2_C_sf"/>
</dbReference>
<dbReference type="GO" id="GO:0042162">
    <property type="term" value="F:telomeric DNA binding"/>
    <property type="evidence" value="ECO:0007669"/>
    <property type="project" value="TreeGrafter"/>
</dbReference>
<evidence type="ECO:0000313" key="4">
    <source>
        <dbReference type="EMBL" id="OAA32761.1"/>
    </source>
</evidence>
<gene>
    <name evidence="4" type="ORF">AAL_00226</name>
</gene>
<sequence>MDELLTPVRTTYFKGKHREQLVVEARLPARLPSTIATADDALSVLKSQPDYEALIAVLRFLLPDSASAAFDIRLPSPKSAAITLVLVTEIAPNYWTLLQEGSCSPATEPAAVDPSKPPLTDLACFVRCLRSIAGINAVVGQIKALIEESKGGRRDVPRPDISLHLGLFLDLLAALLEGSDSVCQLWRSSTGILADAASKKVQSQCLTSIITNGKISSLAAEGAKLIGTDHVPNRAQWLTDGAEFSRWLGRNVVAWARNLSDDAAELQAMVDVFQRCLSLGYADILVTTVIDGLLLSQASQPLLFARVCLDKSQVSRKVLSILLGYLSRRFLQDPGPRCSAPDGRISAAAGLLDAILQKDQGRIAHVVSWCCSPSGAGLGDGVGIRRAVVAALARDKEAITLVLEKSLNQFGDELYIKHSAIMQQEAHTQVVLLSAGYVARLCPLKLTILLRSGTYLRTVSNRIASTNARTRFLGMCVGEGLSLLQDNQAKRLNFHMEDMDTEEAQWLKGLTKTSDHPGPIEPLLSQRPPSQIVRPEAAPATATAQKAAPKPKPKRQAAVSQPAPKAIIEEIDSSDDEDKDDPFPSMEKVSDPEDSDEDATLVRRDKPRPPVYIRDLITFLRDSESFDKQELGIQTAPVLIRRKANHGTEVSSHAEELARLMVGLQDKFDMDDFEDLRVQGMIALIVAQPEAMAPWFARTFFEGDYSLSQRTSILVTLGLAARETAGLEISKYQSAAAFPSKRLPAETEQLYLEPSSLALQKNNNDTSRIEHQQQLKALPPNALDSIAKSLTASFLGPLAAEAADATTGPDVLKLQTFTTRYKSRNKLSKPRVRAIPNTTAAILSTYFFSPLTAHFQFALRSSKPAVLNPALLALYLQTLAIIVNAAGPSTLALPQLTSELWLLLLRTRVHVSGHVGALRGWLVAMSVLLHVNDDNMRRLCEEHGRDMVESREWVSGVFERTRGEDGGEENDVKMLAAGILIQLGEAIETHQALLLGDLIGFS</sequence>
<dbReference type="STRING" id="1081109.A0A166UNT5"/>
<evidence type="ECO:0000259" key="3">
    <source>
        <dbReference type="Pfam" id="PF10193"/>
    </source>
</evidence>
<dbReference type="Proteomes" id="UP000078544">
    <property type="component" value="Unassembled WGS sequence"/>
</dbReference>
<dbReference type="PANTHER" id="PTHR15830:SF10">
    <property type="entry name" value="TELOMERE LENGTH REGULATION PROTEIN TEL2 HOMOLOG"/>
    <property type="match status" value="1"/>
</dbReference>
<evidence type="ECO:0000313" key="5">
    <source>
        <dbReference type="Proteomes" id="UP000078544"/>
    </source>
</evidence>
<comment type="similarity">
    <text evidence="1">Belongs to the TEL2 family.</text>
</comment>
<dbReference type="GO" id="GO:0005829">
    <property type="term" value="C:cytosol"/>
    <property type="evidence" value="ECO:0007669"/>
    <property type="project" value="TreeGrafter"/>
</dbReference>
<reference evidence="4 5" key="1">
    <citation type="journal article" date="2016" name="Genome Biol. Evol.">
        <title>Divergent and convergent evolution of fungal pathogenicity.</title>
        <authorList>
            <person name="Shang Y."/>
            <person name="Xiao G."/>
            <person name="Zheng P."/>
            <person name="Cen K."/>
            <person name="Zhan S."/>
            <person name="Wang C."/>
        </authorList>
    </citation>
    <scope>NUCLEOTIDE SEQUENCE [LARGE SCALE GENOMIC DNA]</scope>
    <source>
        <strain evidence="4 5">RCEF 2490</strain>
    </source>
</reference>
<organism evidence="4 5">
    <name type="scientific">Moelleriella libera RCEF 2490</name>
    <dbReference type="NCBI Taxonomy" id="1081109"/>
    <lineage>
        <taxon>Eukaryota</taxon>
        <taxon>Fungi</taxon>
        <taxon>Dikarya</taxon>
        <taxon>Ascomycota</taxon>
        <taxon>Pezizomycotina</taxon>
        <taxon>Sordariomycetes</taxon>
        <taxon>Hypocreomycetidae</taxon>
        <taxon>Hypocreales</taxon>
        <taxon>Clavicipitaceae</taxon>
        <taxon>Moelleriella</taxon>
    </lineage>
</organism>
<name>A0A166UNT5_9HYPO</name>
<dbReference type="InterPro" id="IPR019337">
    <property type="entry name" value="Telomere_length_regulation_dom"/>
</dbReference>
<protein>
    <recommendedName>
        <fullName evidence="3">Telomere length regulation protein conserved domain-containing protein</fullName>
    </recommendedName>
</protein>
<dbReference type="AlphaFoldDB" id="A0A166UNT5"/>
<dbReference type="Pfam" id="PF10193">
    <property type="entry name" value="Telomere_reg-2"/>
    <property type="match status" value="1"/>
</dbReference>
<dbReference type="InterPro" id="IPR051970">
    <property type="entry name" value="TEL2_Regulation"/>
</dbReference>
<feature type="compositionally biased region" description="Low complexity" evidence="2">
    <location>
        <begin position="537"/>
        <end position="548"/>
    </location>
</feature>
<keyword evidence="5" id="KW-1185">Reference proteome</keyword>
<proteinExistence type="inferred from homology"/>
<dbReference type="EMBL" id="AZGY01000001">
    <property type="protein sequence ID" value="OAA32761.1"/>
    <property type="molecule type" value="Genomic_DNA"/>
</dbReference>
<feature type="compositionally biased region" description="Acidic residues" evidence="2">
    <location>
        <begin position="569"/>
        <end position="580"/>
    </location>
</feature>
<evidence type="ECO:0000256" key="2">
    <source>
        <dbReference type="SAM" id="MobiDB-lite"/>
    </source>
</evidence>
<dbReference type="GO" id="GO:0051879">
    <property type="term" value="F:Hsp90 protein binding"/>
    <property type="evidence" value="ECO:0007669"/>
    <property type="project" value="TreeGrafter"/>
</dbReference>
<comment type="caution">
    <text evidence="4">The sequence shown here is derived from an EMBL/GenBank/DDBJ whole genome shotgun (WGS) entry which is preliminary data.</text>
</comment>
<feature type="domain" description="Telomere length regulation protein conserved" evidence="3">
    <location>
        <begin position="610"/>
        <end position="721"/>
    </location>
</feature>
<dbReference type="FunFam" id="1.25.40.720:FF:000004">
    <property type="entry name" value="WGS project CABT00000000 data, contig 2.6"/>
    <property type="match status" value="1"/>
</dbReference>
<dbReference type="PANTHER" id="PTHR15830">
    <property type="entry name" value="TELOMERE LENGTH REGULATION PROTEIN TEL2 FAMILY MEMBER"/>
    <property type="match status" value="1"/>
</dbReference>
<dbReference type="Gene3D" id="1.25.40.720">
    <property type="entry name" value="Telomere length regulation protein 2, C-terminal domain"/>
    <property type="match status" value="2"/>
</dbReference>
<dbReference type="OrthoDB" id="10258062at2759"/>